<dbReference type="InterPro" id="IPR003594">
    <property type="entry name" value="HATPase_dom"/>
</dbReference>
<gene>
    <name evidence="11" type="ORF">DPF_1956</name>
</gene>
<protein>
    <recommendedName>
        <fullName evidence="2">histidine kinase</fullName>
        <ecNumber evidence="2">2.7.13.3</ecNumber>
    </recommendedName>
</protein>
<keyword evidence="9" id="KW-1133">Transmembrane helix</keyword>
<evidence type="ECO:0000256" key="8">
    <source>
        <dbReference type="ARBA" id="ARBA00023012"/>
    </source>
</evidence>
<dbReference type="RefSeq" id="WP_069859496.1">
    <property type="nucleotide sequence ID" value="NZ_BDFE01000017.1"/>
</dbReference>
<evidence type="ECO:0000256" key="2">
    <source>
        <dbReference type="ARBA" id="ARBA00012438"/>
    </source>
</evidence>
<dbReference type="InterPro" id="IPR036097">
    <property type="entry name" value="HisK_dim/P_sf"/>
</dbReference>
<feature type="domain" description="Histidine kinase" evidence="10">
    <location>
        <begin position="331"/>
        <end position="550"/>
    </location>
</feature>
<dbReference type="CDD" id="cd18773">
    <property type="entry name" value="PDC1_HK_sensor"/>
    <property type="match status" value="1"/>
</dbReference>
<dbReference type="EC" id="2.7.13.3" evidence="2"/>
<evidence type="ECO:0000256" key="7">
    <source>
        <dbReference type="ARBA" id="ARBA00022840"/>
    </source>
</evidence>
<dbReference type="EMBL" id="BDFE01000017">
    <property type="protein sequence ID" value="GAU09234.1"/>
    <property type="molecule type" value="Genomic_DNA"/>
</dbReference>
<keyword evidence="5" id="KW-0547">Nucleotide-binding</keyword>
<dbReference type="Proteomes" id="UP000095200">
    <property type="component" value="Unassembled WGS sequence"/>
</dbReference>
<dbReference type="GO" id="GO:0005524">
    <property type="term" value="F:ATP binding"/>
    <property type="evidence" value="ECO:0007669"/>
    <property type="project" value="UniProtKB-KW"/>
</dbReference>
<dbReference type="InterPro" id="IPR005467">
    <property type="entry name" value="His_kinase_dom"/>
</dbReference>
<keyword evidence="7" id="KW-0067">ATP-binding</keyword>
<evidence type="ECO:0000256" key="9">
    <source>
        <dbReference type="SAM" id="Phobius"/>
    </source>
</evidence>
<dbReference type="SUPFAM" id="SSF55874">
    <property type="entry name" value="ATPase domain of HSP90 chaperone/DNA topoisomerase II/histidine kinase"/>
    <property type="match status" value="1"/>
</dbReference>
<comment type="catalytic activity">
    <reaction evidence="1">
        <text>ATP + protein L-histidine = ADP + protein N-phospho-L-histidine.</text>
        <dbReference type="EC" id="2.7.13.3"/>
    </reaction>
</comment>
<evidence type="ECO:0000256" key="1">
    <source>
        <dbReference type="ARBA" id="ARBA00000085"/>
    </source>
</evidence>
<dbReference type="Pfam" id="PF00512">
    <property type="entry name" value="HisKA"/>
    <property type="match status" value="1"/>
</dbReference>
<dbReference type="SMART" id="SM00387">
    <property type="entry name" value="HATPase_c"/>
    <property type="match status" value="1"/>
</dbReference>
<accession>A0A194AKJ6</accession>
<comment type="caution">
    <text evidence="11">The sequence shown here is derived from an EMBL/GenBank/DDBJ whole genome shotgun (WGS) entry which is preliminary data.</text>
</comment>
<keyword evidence="9" id="KW-0812">Transmembrane</keyword>
<name>A0A194AKJ6_9BACT</name>
<dbReference type="Pfam" id="PF02518">
    <property type="entry name" value="HATPase_c"/>
    <property type="match status" value="1"/>
</dbReference>
<keyword evidence="4" id="KW-0808">Transferase</keyword>
<reference evidence="12" key="1">
    <citation type="submission" date="2016-06" db="EMBL/GenBank/DDBJ databases">
        <title>Draft genome sequence of Desulfoplanes formicivorans strain Pf12B.</title>
        <authorList>
            <person name="Watanabe M."/>
            <person name="Kojima H."/>
            <person name="Fukui M."/>
        </authorList>
    </citation>
    <scope>NUCLEOTIDE SEQUENCE [LARGE SCALE GENOMIC DNA]</scope>
    <source>
        <strain evidence="12">Pf12B</strain>
    </source>
</reference>
<dbReference type="AlphaFoldDB" id="A0A194AKJ6"/>
<keyword evidence="3" id="KW-0597">Phosphoprotein</keyword>
<dbReference type="PRINTS" id="PR00344">
    <property type="entry name" value="BCTRLSENSOR"/>
</dbReference>
<organism evidence="11 12">
    <name type="scientific">Desulfoplanes formicivorans</name>
    <dbReference type="NCBI Taxonomy" id="1592317"/>
    <lineage>
        <taxon>Bacteria</taxon>
        <taxon>Pseudomonadati</taxon>
        <taxon>Thermodesulfobacteriota</taxon>
        <taxon>Desulfovibrionia</taxon>
        <taxon>Desulfovibrionales</taxon>
        <taxon>Desulfoplanaceae</taxon>
        <taxon>Desulfoplanes</taxon>
    </lineage>
</organism>
<dbReference type="InterPro" id="IPR004358">
    <property type="entry name" value="Sig_transdc_His_kin-like_C"/>
</dbReference>
<evidence type="ECO:0000313" key="12">
    <source>
        <dbReference type="Proteomes" id="UP000095200"/>
    </source>
</evidence>
<dbReference type="STRING" id="1592317.DPF_1956"/>
<evidence type="ECO:0000313" key="11">
    <source>
        <dbReference type="EMBL" id="GAU09234.1"/>
    </source>
</evidence>
<keyword evidence="8" id="KW-0902">Two-component regulatory system</keyword>
<keyword evidence="9" id="KW-0472">Membrane</keyword>
<evidence type="ECO:0000256" key="3">
    <source>
        <dbReference type="ARBA" id="ARBA00022553"/>
    </source>
</evidence>
<dbReference type="PANTHER" id="PTHR43065:SF46">
    <property type="entry name" value="C4-DICARBOXYLATE TRANSPORT SENSOR PROTEIN DCTB"/>
    <property type="match status" value="1"/>
</dbReference>
<keyword evidence="12" id="KW-1185">Reference proteome</keyword>
<dbReference type="InterPro" id="IPR036890">
    <property type="entry name" value="HATPase_C_sf"/>
</dbReference>
<dbReference type="Gene3D" id="3.30.565.10">
    <property type="entry name" value="Histidine kinase-like ATPase, C-terminal domain"/>
    <property type="match status" value="1"/>
</dbReference>
<dbReference type="GO" id="GO:0000155">
    <property type="term" value="F:phosphorelay sensor kinase activity"/>
    <property type="evidence" value="ECO:0007669"/>
    <property type="project" value="InterPro"/>
</dbReference>
<dbReference type="PROSITE" id="PS50109">
    <property type="entry name" value="HIS_KIN"/>
    <property type="match status" value="1"/>
</dbReference>
<dbReference type="OrthoDB" id="9777714at2"/>
<dbReference type="SUPFAM" id="SSF47384">
    <property type="entry name" value="Homodimeric domain of signal transducing histidine kinase"/>
    <property type="match status" value="1"/>
</dbReference>
<dbReference type="SMART" id="SM00388">
    <property type="entry name" value="HisKA"/>
    <property type="match status" value="1"/>
</dbReference>
<sequence>MENNQFRKLGAKITGLTVGFSVIPLLLLGITIYYQFSKTYTAKITENLATLVTNKARALDLFLDERIAQLRIIAGTQPYAKVSQAEHLEDILRIIRQGSESFIDLGVIDQQGNHVAYCGPYNLQGINYKNEKWFHEVMARGVYVSDVFMGFRKFPHLIIAVMYREGNTSWILRATIDSGVFESLVRSIQQGTHGDAYLVNAAMQFQTTPRFGLTSSLKDHLGTPSRFSGPRIIATSSPSGDSLFGLQWLQRKDWMLIVREDPKEELSPLLRTQHYVLATGLAGMLIILMGTLILTRLMIRQLMRAEQEKALLDESLLQSSKMAALGKMAAGVAHEVNNPLAVIKEKAGWIRDLLEEEDVKNSENFQEFRDSVDKIETHVDRAKKVVHRLLGFARRMEPLREKVDVNAVLEQTLSFLENEAKYRNISITTSMQQNLPRILSDTSQLQQVFLNILNNAIDAIGKGGDISISTQADLRTKELHVTITDSGPGIPRDIEKKIFDPFFTTKQVGKGTGLGLAISYSIIDKLGGTLRLENARNKGASFIITLPLTPQEG</sequence>
<dbReference type="InterPro" id="IPR003661">
    <property type="entry name" value="HisK_dim/P_dom"/>
</dbReference>
<evidence type="ECO:0000256" key="6">
    <source>
        <dbReference type="ARBA" id="ARBA00022777"/>
    </source>
</evidence>
<evidence type="ECO:0000256" key="4">
    <source>
        <dbReference type="ARBA" id="ARBA00022679"/>
    </source>
</evidence>
<feature type="transmembrane region" description="Helical" evidence="9">
    <location>
        <begin position="12"/>
        <end position="34"/>
    </location>
</feature>
<dbReference type="Gene3D" id="1.10.287.130">
    <property type="match status" value="1"/>
</dbReference>
<proteinExistence type="predicted"/>
<dbReference type="Gene3D" id="3.30.450.20">
    <property type="entry name" value="PAS domain"/>
    <property type="match status" value="1"/>
</dbReference>
<dbReference type="PANTHER" id="PTHR43065">
    <property type="entry name" value="SENSOR HISTIDINE KINASE"/>
    <property type="match status" value="1"/>
</dbReference>
<evidence type="ECO:0000259" key="10">
    <source>
        <dbReference type="PROSITE" id="PS50109"/>
    </source>
</evidence>
<feature type="transmembrane region" description="Helical" evidence="9">
    <location>
        <begin position="275"/>
        <end position="299"/>
    </location>
</feature>
<evidence type="ECO:0000256" key="5">
    <source>
        <dbReference type="ARBA" id="ARBA00022741"/>
    </source>
</evidence>
<dbReference type="CDD" id="cd00082">
    <property type="entry name" value="HisKA"/>
    <property type="match status" value="1"/>
</dbReference>
<keyword evidence="6 11" id="KW-0418">Kinase</keyword>